<proteinExistence type="predicted"/>
<gene>
    <name evidence="3" type="ORF">DLAC_00039</name>
</gene>
<dbReference type="FunCoup" id="A0A152A955">
    <property type="interactions" value="738"/>
</dbReference>
<dbReference type="EMBL" id="LODT01000001">
    <property type="protein sequence ID" value="KYR02597.1"/>
    <property type="molecule type" value="Genomic_DNA"/>
</dbReference>
<dbReference type="InterPro" id="IPR011993">
    <property type="entry name" value="PH-like_dom_sf"/>
</dbReference>
<comment type="caution">
    <text evidence="3">The sequence shown here is derived from an EMBL/GenBank/DDBJ whole genome shotgun (WGS) entry which is preliminary data.</text>
</comment>
<dbReference type="SUPFAM" id="SSF50729">
    <property type="entry name" value="PH domain-like"/>
    <property type="match status" value="1"/>
</dbReference>
<dbReference type="AlphaFoldDB" id="A0A152A955"/>
<dbReference type="PANTHER" id="PTHR14336">
    <property type="entry name" value="TANDEM PH DOMAIN CONTAINING PROTEIN"/>
    <property type="match status" value="1"/>
</dbReference>
<feature type="domain" description="PH" evidence="2">
    <location>
        <begin position="34"/>
        <end position="134"/>
    </location>
</feature>
<feature type="compositionally biased region" description="Acidic residues" evidence="1">
    <location>
        <begin position="291"/>
        <end position="301"/>
    </location>
</feature>
<protein>
    <recommendedName>
        <fullName evidence="2">PH domain-containing protein</fullName>
    </recommendedName>
</protein>
<feature type="compositionally biased region" description="Polar residues" evidence="1">
    <location>
        <begin position="263"/>
        <end position="273"/>
    </location>
</feature>
<dbReference type="OMA" id="KGISKNW"/>
<evidence type="ECO:0000313" key="4">
    <source>
        <dbReference type="Proteomes" id="UP000076078"/>
    </source>
</evidence>
<dbReference type="Proteomes" id="UP000076078">
    <property type="component" value="Unassembled WGS sequence"/>
</dbReference>
<dbReference type="InParanoid" id="A0A152A955"/>
<accession>A0A152A955</accession>
<dbReference type="InterPro" id="IPR051707">
    <property type="entry name" value="PI-Interact_SigTrans_Reg"/>
</dbReference>
<dbReference type="Gene3D" id="2.30.29.30">
    <property type="entry name" value="Pleckstrin-homology domain (PH domain)/Phosphotyrosine-binding domain (PTB)"/>
    <property type="match status" value="1"/>
</dbReference>
<dbReference type="Pfam" id="PF00169">
    <property type="entry name" value="PH"/>
    <property type="match status" value="1"/>
</dbReference>
<evidence type="ECO:0000259" key="2">
    <source>
        <dbReference type="PROSITE" id="PS50003"/>
    </source>
</evidence>
<feature type="compositionally biased region" description="Low complexity" evidence="1">
    <location>
        <begin position="247"/>
        <end position="262"/>
    </location>
</feature>
<dbReference type="PANTHER" id="PTHR14336:SF8">
    <property type="entry name" value="PROTEIN OPY1"/>
    <property type="match status" value="1"/>
</dbReference>
<evidence type="ECO:0000256" key="1">
    <source>
        <dbReference type="SAM" id="MobiDB-lite"/>
    </source>
</evidence>
<dbReference type="SMART" id="SM00233">
    <property type="entry name" value="PH"/>
    <property type="match status" value="1"/>
</dbReference>
<evidence type="ECO:0000313" key="3">
    <source>
        <dbReference type="EMBL" id="KYR02597.1"/>
    </source>
</evidence>
<dbReference type="InterPro" id="IPR001849">
    <property type="entry name" value="PH_domain"/>
</dbReference>
<name>A0A152A955_TIELA</name>
<keyword evidence="4" id="KW-1185">Reference proteome</keyword>
<sequence length="301" mass="33932">MSSNTTHSNKDASNGVIKKKEISMNVNYNSLKDNFKKIGYLKKLGGKGISKNWKKRFFVLTKDGLLYYFKHRTSNSAVGCLDLSRYTKIYKDSKKKKNFLLINENNPSERVFHLVSESESEMKEWIDEITEFFEDDISDLKNKLNDLKLKKQGDTIKKTQMKAKRVEEYELDKLQLVLRGGRLSISVRDDGGTSVPELLRVSSTSPTTTTNSPMEVSNSSLGALGSNSFLKLANDLFNQPINSNPQTTTTTTTTTTTSTTTTEFINTTPSIPDQLTKDDSTVNDNNIGFHDDDDDEDDEED</sequence>
<reference evidence="3 4" key="1">
    <citation type="submission" date="2015-12" db="EMBL/GenBank/DDBJ databases">
        <title>Dictyostelia acquired genes for synthesis and detection of signals that induce cell-type specialization by lateral gene transfer from prokaryotes.</title>
        <authorList>
            <person name="Gloeckner G."/>
            <person name="Schaap P."/>
        </authorList>
    </citation>
    <scope>NUCLEOTIDE SEQUENCE [LARGE SCALE GENOMIC DNA]</scope>
    <source>
        <strain evidence="3 4">TK</strain>
    </source>
</reference>
<organism evidence="3 4">
    <name type="scientific">Tieghemostelium lacteum</name>
    <name type="common">Slime mold</name>
    <name type="synonym">Dictyostelium lacteum</name>
    <dbReference type="NCBI Taxonomy" id="361077"/>
    <lineage>
        <taxon>Eukaryota</taxon>
        <taxon>Amoebozoa</taxon>
        <taxon>Evosea</taxon>
        <taxon>Eumycetozoa</taxon>
        <taxon>Dictyostelia</taxon>
        <taxon>Dictyosteliales</taxon>
        <taxon>Raperosteliaceae</taxon>
        <taxon>Tieghemostelium</taxon>
    </lineage>
</organism>
<dbReference type="OrthoDB" id="185175at2759"/>
<feature type="region of interest" description="Disordered" evidence="1">
    <location>
        <begin position="240"/>
        <end position="301"/>
    </location>
</feature>
<dbReference type="PROSITE" id="PS50003">
    <property type="entry name" value="PH_DOMAIN"/>
    <property type="match status" value="1"/>
</dbReference>